<organism evidence="3">
    <name type="scientific">Melampsora larici-populina (strain 98AG31 / pathotype 3-4-7)</name>
    <name type="common">Poplar leaf rust fungus</name>
    <dbReference type="NCBI Taxonomy" id="747676"/>
    <lineage>
        <taxon>Eukaryota</taxon>
        <taxon>Fungi</taxon>
        <taxon>Dikarya</taxon>
        <taxon>Basidiomycota</taxon>
        <taxon>Pucciniomycotina</taxon>
        <taxon>Pucciniomycetes</taxon>
        <taxon>Pucciniales</taxon>
        <taxon>Melampsoraceae</taxon>
        <taxon>Melampsora</taxon>
    </lineage>
</organism>
<keyword evidence="3" id="KW-1185">Reference proteome</keyword>
<protein>
    <submittedName>
        <fullName evidence="2">Uncharacterized protein</fullName>
    </submittedName>
</protein>
<dbReference type="RefSeq" id="XP_007417352.1">
    <property type="nucleotide sequence ID" value="XM_007417290.1"/>
</dbReference>
<accession>F4S7K8</accession>
<dbReference type="EMBL" id="GL883160">
    <property type="protein sequence ID" value="EGF99374.1"/>
    <property type="molecule type" value="Genomic_DNA"/>
</dbReference>
<dbReference type="AlphaFoldDB" id="F4S7K8"/>
<feature type="compositionally biased region" description="Basic and acidic residues" evidence="1">
    <location>
        <begin position="240"/>
        <end position="267"/>
    </location>
</feature>
<feature type="region of interest" description="Disordered" evidence="1">
    <location>
        <begin position="1"/>
        <end position="122"/>
    </location>
</feature>
<feature type="region of interest" description="Disordered" evidence="1">
    <location>
        <begin position="403"/>
        <end position="499"/>
    </location>
</feature>
<feature type="region of interest" description="Disordered" evidence="1">
    <location>
        <begin position="281"/>
        <end position="316"/>
    </location>
</feature>
<evidence type="ECO:0000256" key="1">
    <source>
        <dbReference type="SAM" id="MobiDB-lite"/>
    </source>
</evidence>
<dbReference type="InParanoid" id="F4S7K8"/>
<reference evidence="3" key="1">
    <citation type="journal article" date="2011" name="Proc. Natl. Acad. Sci. U.S.A.">
        <title>Obligate biotrophy features unraveled by the genomic analysis of rust fungi.</title>
        <authorList>
            <person name="Duplessis S."/>
            <person name="Cuomo C.A."/>
            <person name="Lin Y.-C."/>
            <person name="Aerts A."/>
            <person name="Tisserant E."/>
            <person name="Veneault-Fourrey C."/>
            <person name="Joly D.L."/>
            <person name="Hacquard S."/>
            <person name="Amselem J."/>
            <person name="Cantarel B.L."/>
            <person name="Chiu R."/>
            <person name="Coutinho P.M."/>
            <person name="Feau N."/>
            <person name="Field M."/>
            <person name="Frey P."/>
            <person name="Gelhaye E."/>
            <person name="Goldberg J."/>
            <person name="Grabherr M.G."/>
            <person name="Kodira C.D."/>
            <person name="Kohler A."/>
            <person name="Kuees U."/>
            <person name="Lindquist E.A."/>
            <person name="Lucas S.M."/>
            <person name="Mago R."/>
            <person name="Mauceli E."/>
            <person name="Morin E."/>
            <person name="Murat C."/>
            <person name="Pangilinan J.L."/>
            <person name="Park R."/>
            <person name="Pearson M."/>
            <person name="Quesneville H."/>
            <person name="Rouhier N."/>
            <person name="Sakthikumar S."/>
            <person name="Salamov A.A."/>
            <person name="Schmutz J."/>
            <person name="Selles B."/>
            <person name="Shapiro H."/>
            <person name="Tanguay P."/>
            <person name="Tuskan G.A."/>
            <person name="Henrissat B."/>
            <person name="Van de Peer Y."/>
            <person name="Rouze P."/>
            <person name="Ellis J.G."/>
            <person name="Dodds P.N."/>
            <person name="Schein J.E."/>
            <person name="Zhong S."/>
            <person name="Hamelin R.C."/>
            <person name="Grigoriev I.V."/>
            <person name="Szabo L.J."/>
            <person name="Martin F."/>
        </authorList>
    </citation>
    <scope>NUCLEOTIDE SEQUENCE [LARGE SCALE GENOMIC DNA]</scope>
    <source>
        <strain evidence="3">98AG31 / pathotype 3-4-7</strain>
    </source>
</reference>
<feature type="region of interest" description="Disordered" evidence="1">
    <location>
        <begin position="222"/>
        <end position="267"/>
    </location>
</feature>
<feature type="compositionally biased region" description="Acidic residues" evidence="1">
    <location>
        <begin position="284"/>
        <end position="307"/>
    </location>
</feature>
<feature type="compositionally biased region" description="Low complexity" evidence="1">
    <location>
        <begin position="67"/>
        <end position="79"/>
    </location>
</feature>
<evidence type="ECO:0000313" key="3">
    <source>
        <dbReference type="Proteomes" id="UP000001072"/>
    </source>
</evidence>
<feature type="compositionally biased region" description="Low complexity" evidence="1">
    <location>
        <begin position="106"/>
        <end position="117"/>
    </location>
</feature>
<proteinExistence type="predicted"/>
<name>F4S7K8_MELLP</name>
<dbReference type="GeneID" id="18931078"/>
<sequence>MPPKPKPKQSPKLTKSGLPRKPRRTKAALASDAALCGQTVRGKQTRAELRQSRLAAEERDRLETQKSTTSRSTVTASRSQGTSATPKSRIPTLKSPALTPKPPSASQPSVPASQATQNGPLFRRPDYERIVTFLSVPKNRDIIFGSARTKVTGLPMSPATYLSTLAKEINTDYNTRNRIFSRSKSHPNGLVMNLTGRTLEARIKRYKARYHRVRELACSTGQGLKDEQCAKAEQSSVESSEMKSEVTHVSDSEEEQTQEKIHPFHPDRTASHLSLSAQDNHAEDYEDYEEDQEEEEEAQDQAQDENNSDYRISTRQESESRLQAFIASLTPDLDLPFPPDFNIPFPLDPSQAEFEFPDLPPPIDPSADYCLNMPPGNFSPVAGAQPVVDDLYLNLNKDSCPADNPSTATNHSILPPDYDPVPELEFNSGNEDILDEHIPDEQPTQTTKKPKKKHRAEALLTAEEMALDSGSDDDSEILGPSKKRMKQSQPQSRKNKEIRSNNIWRRNLEMMKQKEAADAEVIRKQEVQAVKLFEQQKLEKEHIQAQIVERSKFAQSLILSGKSPQEVTDYLAAVFPAFGTDSLAVVSSEQSLLISYFPHLPIISQDI</sequence>
<dbReference type="KEGG" id="mlr:MELLADRAFT_68654"/>
<gene>
    <name evidence="2" type="ORF">MELLADRAFT_68654</name>
</gene>
<feature type="compositionally biased region" description="Basic and acidic residues" evidence="1">
    <location>
        <begin position="45"/>
        <end position="64"/>
    </location>
</feature>
<dbReference type="VEuPathDB" id="FungiDB:MELLADRAFT_68654"/>
<evidence type="ECO:0000313" key="2">
    <source>
        <dbReference type="EMBL" id="EGF99374.1"/>
    </source>
</evidence>
<dbReference type="Proteomes" id="UP000001072">
    <property type="component" value="Unassembled WGS sequence"/>
</dbReference>
<dbReference type="HOGENOM" id="CLU_449829_0_0_1"/>